<feature type="transmembrane region" description="Helical" evidence="1">
    <location>
        <begin position="49"/>
        <end position="64"/>
    </location>
</feature>
<evidence type="ECO:0000256" key="1">
    <source>
        <dbReference type="SAM" id="Phobius"/>
    </source>
</evidence>
<organism evidence="2 3">
    <name type="scientific">Vibrio diabolicus</name>
    <dbReference type="NCBI Taxonomy" id="50719"/>
    <lineage>
        <taxon>Bacteria</taxon>
        <taxon>Pseudomonadati</taxon>
        <taxon>Pseudomonadota</taxon>
        <taxon>Gammaproteobacteria</taxon>
        <taxon>Vibrionales</taxon>
        <taxon>Vibrionaceae</taxon>
        <taxon>Vibrio</taxon>
        <taxon>Vibrio diabolicus subgroup</taxon>
    </lineage>
</organism>
<evidence type="ECO:0000313" key="3">
    <source>
        <dbReference type="Proteomes" id="UP000283878"/>
    </source>
</evidence>
<name>A0AAX1XGR6_9VIBR</name>
<reference evidence="2 3" key="1">
    <citation type="journal article" date="2018" name="AMB Express">
        <title>Occurrence and significance of pathogenicity and fitness islands in environmental vibrios.</title>
        <authorList>
            <person name="Klein S."/>
            <person name="Pipes S."/>
            <person name="Lovell C.R."/>
        </authorList>
    </citation>
    <scope>NUCLEOTIDE SEQUENCE [LARGE SCALE GENOMIC DNA]</scope>
    <source>
        <strain evidence="2 3">JBS-8-11-1</strain>
    </source>
</reference>
<keyword evidence="1" id="KW-0472">Membrane</keyword>
<keyword evidence="1" id="KW-1133">Transmembrane helix</keyword>
<protein>
    <submittedName>
        <fullName evidence="2">Uncharacterized protein</fullName>
    </submittedName>
</protein>
<accession>A0AAX1XGR6</accession>
<keyword evidence="1" id="KW-0812">Transmembrane</keyword>
<proteinExistence type="predicted"/>
<dbReference type="Proteomes" id="UP000283878">
    <property type="component" value="Unassembled WGS sequence"/>
</dbReference>
<dbReference type="AlphaFoldDB" id="A0AAX1XGR6"/>
<gene>
    <name evidence="2" type="ORF">CYQ91_22205</name>
</gene>
<dbReference type="EMBL" id="PKPZ01000024">
    <property type="protein sequence ID" value="RPB33648.1"/>
    <property type="molecule type" value="Genomic_DNA"/>
</dbReference>
<feature type="transmembrane region" description="Helical" evidence="1">
    <location>
        <begin position="20"/>
        <end position="42"/>
    </location>
</feature>
<comment type="caution">
    <text evidence="2">The sequence shown here is derived from an EMBL/GenBank/DDBJ whole genome shotgun (WGS) entry which is preliminary data.</text>
</comment>
<evidence type="ECO:0000313" key="2">
    <source>
        <dbReference type="EMBL" id="RPB33648.1"/>
    </source>
</evidence>
<sequence length="65" mass="7496">MVIENVALFIISLRSLFDVFVIELSLIFHVVLICSSVVSTILARYQDDFLFCVCYLFLLPVMYTV</sequence>